<sequence>MSSQVVIDGFNLIYKFPDLEEYMVRNRLLEARQGLLERIESYSQKKKEQTFHVFFDGKKEIGNAIFQETFGKLNVYFSHGRKADDVIKEFVRTNVRPSEIEVVSSDKEIFFHAKKWGANPITSEDFATIVIAKIFPSKLDPETFEDRILNSEEVEHWKNLFREDE</sequence>
<evidence type="ECO:0000313" key="2">
    <source>
        <dbReference type="Proteomes" id="UP000058857"/>
    </source>
</evidence>
<evidence type="ECO:0000313" key="1">
    <source>
        <dbReference type="EMBL" id="ALO25664.1"/>
    </source>
</evidence>
<dbReference type="RefSeq" id="WP_002741327.1">
    <property type="nucleotide sequence ID" value="NZ_CP012029.1"/>
</dbReference>
<dbReference type="EMBL" id="CP012029">
    <property type="protein sequence ID" value="ALO25664.1"/>
    <property type="molecule type" value="Genomic_DNA"/>
</dbReference>
<name>A0A0E3B143_LEPBO</name>
<reference evidence="1 2" key="1">
    <citation type="journal article" date="2015" name="PLoS Negl. Trop. Dis.">
        <title>Distribution of Plasmids in Distinct Leptospira Pathogenic Species.</title>
        <authorList>
            <person name="Wang Y."/>
            <person name="Zhuang X."/>
            <person name="Zhong Y."/>
            <person name="Zhang C."/>
            <person name="Zhang Y."/>
            <person name="Zeng L."/>
            <person name="Zhu Y."/>
            <person name="He P."/>
            <person name="Dong K."/>
            <person name="Pal U."/>
            <person name="Guo X."/>
            <person name="Qin J."/>
        </authorList>
    </citation>
    <scope>NUCLEOTIDE SEQUENCE [LARGE SCALE GENOMIC DNA]</scope>
    <source>
        <strain evidence="1 2">56604</strain>
    </source>
</reference>
<accession>A0A0E3B143</accession>
<proteinExistence type="predicted"/>
<gene>
    <name evidence="1" type="ORF">LBBP_01373</name>
</gene>
<dbReference type="AlphaFoldDB" id="A0A0E3B143"/>
<dbReference type="Proteomes" id="UP000058857">
    <property type="component" value="Chromosome 1"/>
</dbReference>
<dbReference type="InterPro" id="IPR010298">
    <property type="entry name" value="YacP-like"/>
</dbReference>
<dbReference type="Pfam" id="PF05991">
    <property type="entry name" value="NYN_YacP"/>
    <property type="match status" value="1"/>
</dbReference>
<protein>
    <submittedName>
        <fullName evidence="1">YacP-like NYN domain protein</fullName>
    </submittedName>
</protein>
<dbReference type="PATRIC" id="fig|280505.15.peg.1339"/>
<organism evidence="1">
    <name type="scientific">Leptospira borgpetersenii serovar Ballum</name>
    <dbReference type="NCBI Taxonomy" id="280505"/>
    <lineage>
        <taxon>Bacteria</taxon>
        <taxon>Pseudomonadati</taxon>
        <taxon>Spirochaetota</taxon>
        <taxon>Spirochaetia</taxon>
        <taxon>Leptospirales</taxon>
        <taxon>Leptospiraceae</taxon>
        <taxon>Leptospira</taxon>
    </lineage>
</organism>
<dbReference type="PANTHER" id="PTHR34547">
    <property type="entry name" value="YACP-LIKE NYN DOMAIN PROTEIN"/>
    <property type="match status" value="1"/>
</dbReference>
<dbReference type="PANTHER" id="PTHR34547:SF1">
    <property type="entry name" value="YACP-LIKE NYN DOMAIN PROTEIN"/>
    <property type="match status" value="1"/>
</dbReference>